<evidence type="ECO:0000259" key="2">
    <source>
        <dbReference type="PROSITE" id="PS51208"/>
    </source>
</evidence>
<dbReference type="SUPFAM" id="SSF103515">
    <property type="entry name" value="Autotransporter"/>
    <property type="match status" value="1"/>
</dbReference>
<proteinExistence type="predicted"/>
<name>A0AAW7XQ63_9RHOB</name>
<comment type="caution">
    <text evidence="3">The sequence shown here is derived from an EMBL/GenBank/DDBJ whole genome shotgun (WGS) entry which is preliminary data.</text>
</comment>
<protein>
    <submittedName>
        <fullName evidence="3">Choice-of-anchor F family protein</fullName>
    </submittedName>
</protein>
<evidence type="ECO:0000313" key="4">
    <source>
        <dbReference type="Proteomes" id="UP001169823"/>
    </source>
</evidence>
<dbReference type="InterPro" id="IPR036709">
    <property type="entry name" value="Autotransporte_beta_dom_sf"/>
</dbReference>
<dbReference type="InterPro" id="IPR005546">
    <property type="entry name" value="Autotransporte_beta"/>
</dbReference>
<sequence length="749" mass="78529">MSLRTLKLQTCAPIAIFALVATPAFSGVFDDIPVLDVTGDGYVFADPAEGILDPGIRSFTDDGSGKEYGNTSNPNGILNCLMANNPALEGCDAERGSGKRIKTRLTGADGMDISLSTQSTGDVTEYYVYGKTSNLTGARMVGFTLELGTGTGGDFTAFDAADPDYQALFDTEFTGGNFNLPDGLFGNGGNEGDTGFFDGGDKAVMSTVELSEALIKLGAMTGNTTYTEELFGDGFLDDSQVPDGFFFDMSSFDEEAGEDDEPALIAWYNLSKNDGTGAWVYGTLGLAGDELDEKLQNLADTLDVDLAELGYVAGDVVPDEIVARMEGNDLLSVDIIEDLRNMNLNFMIELGDVDGDQVTLRLVPVFADIVAEATTEYQFKVAGMLDGAAEVPYLDIGYAAIYHDAILEDILPLDEAEQQTALESIGFSFLGSYGSLSYELGRAMTAALPDGGISRGTSGATLSTKGLPNGWSIGDDVTGFVSVQGGTASYDRTVNGTGYDIDSYAFAAGAEWRLDPTLGFGVMIGAGTGSADADDDLGSVDADALSIAVFGRKAFGNGGSISAMLGYQDLSFESTRNVMGATAKGDTDGSQVFAALNAQYMVQNGAFTFGPRASLEYYKQKADGFDETGAGAWNLSIGDQDGEVTIASIGIEGAYTMPQTTRDTVLTGALSLTNASGDDQLIETGFVGLPTTSVPVDGFDDQWVDLELGFSTTLGASPTSQTTLHGGYHGAFGEDYESHALQVAVSFAF</sequence>
<gene>
    <name evidence="3" type="ORF">Q4494_00095</name>
</gene>
<dbReference type="NCBIfam" id="NF033657">
    <property type="entry name" value="choice_anch_F"/>
    <property type="match status" value="1"/>
</dbReference>
<accession>A0AAW7XQ63</accession>
<dbReference type="InterPro" id="IPR006315">
    <property type="entry name" value="OM_autotransptr_brl_dom"/>
</dbReference>
<evidence type="ECO:0000313" key="3">
    <source>
        <dbReference type="EMBL" id="MDO6455463.1"/>
    </source>
</evidence>
<evidence type="ECO:0000256" key="1">
    <source>
        <dbReference type="SAM" id="SignalP"/>
    </source>
</evidence>
<dbReference type="NCBIfam" id="TIGR01414">
    <property type="entry name" value="autotrans_barl"/>
    <property type="match status" value="1"/>
</dbReference>
<feature type="chain" id="PRO_5043331053" evidence="1">
    <location>
        <begin position="27"/>
        <end position="749"/>
    </location>
</feature>
<dbReference type="PROSITE" id="PS51208">
    <property type="entry name" value="AUTOTRANSPORTER"/>
    <property type="match status" value="1"/>
</dbReference>
<dbReference type="Gene3D" id="2.40.128.130">
    <property type="entry name" value="Autotransporter beta-domain"/>
    <property type="match status" value="1"/>
</dbReference>
<dbReference type="AlphaFoldDB" id="A0AAW7XQ63"/>
<dbReference type="EMBL" id="JAUOPJ010000001">
    <property type="protein sequence ID" value="MDO6455463.1"/>
    <property type="molecule type" value="Genomic_DNA"/>
</dbReference>
<dbReference type="GO" id="GO:0019867">
    <property type="term" value="C:outer membrane"/>
    <property type="evidence" value="ECO:0007669"/>
    <property type="project" value="InterPro"/>
</dbReference>
<feature type="domain" description="Autotransporter" evidence="2">
    <location>
        <begin position="472"/>
        <end position="749"/>
    </location>
</feature>
<dbReference type="Proteomes" id="UP001169823">
    <property type="component" value="Unassembled WGS sequence"/>
</dbReference>
<reference evidence="3" key="1">
    <citation type="submission" date="2023-07" db="EMBL/GenBank/DDBJ databases">
        <title>Genome content predicts the carbon catabolic preferences of heterotrophic bacteria.</title>
        <authorList>
            <person name="Gralka M."/>
        </authorList>
    </citation>
    <scope>NUCLEOTIDE SEQUENCE</scope>
    <source>
        <strain evidence="3">I2M02</strain>
    </source>
</reference>
<dbReference type="SMART" id="SM00869">
    <property type="entry name" value="Autotransporter"/>
    <property type="match status" value="1"/>
</dbReference>
<dbReference type="RefSeq" id="WP_303480892.1">
    <property type="nucleotide sequence ID" value="NZ_JAUOPJ010000001.1"/>
</dbReference>
<feature type="signal peptide" evidence="1">
    <location>
        <begin position="1"/>
        <end position="26"/>
    </location>
</feature>
<keyword evidence="1" id="KW-0732">Signal</keyword>
<organism evidence="3 4">
    <name type="scientific">Celeribacter halophilus</name>
    <dbReference type="NCBI Taxonomy" id="576117"/>
    <lineage>
        <taxon>Bacteria</taxon>
        <taxon>Pseudomonadati</taxon>
        <taxon>Pseudomonadota</taxon>
        <taxon>Alphaproteobacteria</taxon>
        <taxon>Rhodobacterales</taxon>
        <taxon>Roseobacteraceae</taxon>
        <taxon>Celeribacter</taxon>
    </lineage>
</organism>
<dbReference type="Pfam" id="PF03797">
    <property type="entry name" value="Autotransporter"/>
    <property type="match status" value="1"/>
</dbReference>